<protein>
    <submittedName>
        <fullName evidence="1">Uncharacterized protein</fullName>
    </submittedName>
</protein>
<dbReference type="Proteomes" id="UP000286181">
    <property type="component" value="Unassembled WGS sequence"/>
</dbReference>
<reference evidence="4 5" key="1">
    <citation type="submission" date="2018-08" db="EMBL/GenBank/DDBJ databases">
        <title>A genome reference for cultivated species of the human gut microbiota.</title>
        <authorList>
            <person name="Zou Y."/>
            <person name="Xue W."/>
            <person name="Luo G."/>
        </authorList>
    </citation>
    <scope>NUCLEOTIDE SEQUENCE [LARGE SCALE GENOMIC DNA]</scope>
    <source>
        <strain evidence="2 5">AF06-19</strain>
        <strain evidence="3 6">AF39-14AC</strain>
        <strain evidence="1 4">TM10-3</strain>
    </source>
</reference>
<dbReference type="EMBL" id="QSOB01000028">
    <property type="protein sequence ID" value="RGI65889.1"/>
    <property type="molecule type" value="Genomic_DNA"/>
</dbReference>
<dbReference type="EMBL" id="QSAZ01000005">
    <property type="protein sequence ID" value="RGW87558.1"/>
    <property type="molecule type" value="Genomic_DNA"/>
</dbReference>
<sequence>MLQIISGKFFEDGEIVHNECNGVLYSNVAFHSMHPIEYENIKINTVDWYPGYPCYVISYDNCIEHTHKTSILVKIGDNVVIEQLKYILSFSLNAIFDESASVIENLCRRGNAHDNYISSYVTETFDKERNFTREDWEYSIQFYKKMMNLARDEYKIVMRCLAAYHASFSVFSKDISLSYSILVYALETLSENFDEYTTSWNDYDQNTRKKLDALLDKVEDNVAEEIRNILVSNEHLKLSRRFTQFILKYLDDDYYKAIDKRQGSEEEVKQAVVKTYIFRSKYAHELKPIMKQLMDAGISANSEIFEFQHEVFFTYSGLLRLVRTVITNFVNSRNVVEKEDYAWYDDLPGTMSVDLHPNLWLGKSNDFNFRNIDRNFEALLYCVETEHKVPEMNELVENYMTNILSIKESDRCTAYVLSWIYVNIVQGLDNNFVDKIKKLLDKHSETLNKCCIATIIGNSFGMNTGCFDLEEVVTVINNYNKSKFKKNRLKIHSRIESRIYIAIARSYKDEDNNSCKYWYKKAYRNAVNDKELQSEILKEIELIKI</sequence>
<evidence type="ECO:0000313" key="6">
    <source>
        <dbReference type="Proteomes" id="UP000286181"/>
    </source>
</evidence>
<dbReference type="Proteomes" id="UP000260642">
    <property type="component" value="Unassembled WGS sequence"/>
</dbReference>
<dbReference type="AlphaFoldDB" id="A0A3E4E570"/>
<evidence type="ECO:0000313" key="3">
    <source>
        <dbReference type="EMBL" id="RHL01922.1"/>
    </source>
</evidence>
<gene>
    <name evidence="3" type="ORF">DW038_14560</name>
    <name evidence="2" type="ORF">DWV45_06540</name>
    <name evidence="1" type="ORF">DXD95_13310</name>
</gene>
<evidence type="ECO:0000313" key="2">
    <source>
        <dbReference type="EMBL" id="RGW87558.1"/>
    </source>
</evidence>
<proteinExistence type="predicted"/>
<evidence type="ECO:0000313" key="1">
    <source>
        <dbReference type="EMBL" id="RGI65889.1"/>
    </source>
</evidence>
<dbReference type="EMBL" id="QROF01000019">
    <property type="protein sequence ID" value="RHL01922.1"/>
    <property type="molecule type" value="Genomic_DNA"/>
</dbReference>
<dbReference type="Proteomes" id="UP000283683">
    <property type="component" value="Unassembled WGS sequence"/>
</dbReference>
<organism evidence="1 4">
    <name type="scientific">Agathobacter rectalis</name>
    <dbReference type="NCBI Taxonomy" id="39491"/>
    <lineage>
        <taxon>Bacteria</taxon>
        <taxon>Bacillati</taxon>
        <taxon>Bacillota</taxon>
        <taxon>Clostridia</taxon>
        <taxon>Lachnospirales</taxon>
        <taxon>Lachnospiraceae</taxon>
        <taxon>Agathobacter</taxon>
    </lineage>
</organism>
<evidence type="ECO:0000313" key="5">
    <source>
        <dbReference type="Proteomes" id="UP000283683"/>
    </source>
</evidence>
<comment type="caution">
    <text evidence="1">The sequence shown here is derived from an EMBL/GenBank/DDBJ whole genome shotgun (WGS) entry which is preliminary data.</text>
</comment>
<evidence type="ECO:0000313" key="4">
    <source>
        <dbReference type="Proteomes" id="UP000260642"/>
    </source>
</evidence>
<accession>A0A3E4E570</accession>
<name>A0A3E4E570_9FIRM</name>
<dbReference type="RefSeq" id="WP_117483047.1">
    <property type="nucleotide sequence ID" value="NZ_QROF01000019.1"/>
</dbReference>